<feature type="transmembrane region" description="Helical" evidence="1">
    <location>
        <begin position="68"/>
        <end position="90"/>
    </location>
</feature>
<feature type="transmembrane region" description="Helical" evidence="1">
    <location>
        <begin position="7"/>
        <end position="31"/>
    </location>
</feature>
<name>A0A162EP49_9BACI</name>
<evidence type="ECO:0000313" key="3">
    <source>
        <dbReference type="Proteomes" id="UP000075806"/>
    </source>
</evidence>
<organism evidence="2 3">
    <name type="scientific">Alkalihalobacillus trypoxylicola</name>
    <dbReference type="NCBI Taxonomy" id="519424"/>
    <lineage>
        <taxon>Bacteria</taxon>
        <taxon>Bacillati</taxon>
        <taxon>Bacillota</taxon>
        <taxon>Bacilli</taxon>
        <taxon>Bacillales</taxon>
        <taxon>Bacillaceae</taxon>
        <taxon>Alkalihalobacillus</taxon>
    </lineage>
</organism>
<keyword evidence="1" id="KW-0812">Transmembrane</keyword>
<comment type="caution">
    <text evidence="2">The sequence shown here is derived from an EMBL/GenBank/DDBJ whole genome shotgun (WGS) entry which is preliminary data.</text>
</comment>
<protein>
    <submittedName>
        <fullName evidence="2">Uncharacterized protein</fullName>
    </submittedName>
</protein>
<keyword evidence="1" id="KW-0472">Membrane</keyword>
<evidence type="ECO:0000256" key="1">
    <source>
        <dbReference type="SAM" id="Phobius"/>
    </source>
</evidence>
<dbReference type="EMBL" id="LTAO01000007">
    <property type="protein sequence ID" value="KYG33388.1"/>
    <property type="molecule type" value="Genomic_DNA"/>
</dbReference>
<proteinExistence type="predicted"/>
<dbReference type="AlphaFoldDB" id="A0A162EP49"/>
<sequence>MTKRLPLWFWISFFVVTILEFSFFTFGHHLFYTTGDFVLWMFIITVFLHPLFMMIVLYLLWKKGMKNLPFIHAFAIMLIPIWISWMVIFII</sequence>
<keyword evidence="1" id="KW-1133">Transmembrane helix</keyword>
<evidence type="ECO:0000313" key="2">
    <source>
        <dbReference type="EMBL" id="KYG33388.1"/>
    </source>
</evidence>
<keyword evidence="3" id="KW-1185">Reference proteome</keyword>
<feature type="transmembrane region" description="Helical" evidence="1">
    <location>
        <begin position="37"/>
        <end position="61"/>
    </location>
</feature>
<dbReference type="Proteomes" id="UP000075806">
    <property type="component" value="Unassembled WGS sequence"/>
</dbReference>
<reference evidence="2" key="1">
    <citation type="submission" date="2016-02" db="EMBL/GenBank/DDBJ databases">
        <title>Genome sequence of Bacillus trypoxylicola KCTC 13244(T).</title>
        <authorList>
            <person name="Jeong H."/>
            <person name="Park S.-H."/>
            <person name="Choi S.-K."/>
        </authorList>
    </citation>
    <scope>NUCLEOTIDE SEQUENCE [LARGE SCALE GENOMIC DNA]</scope>
    <source>
        <strain evidence="2">KCTC 13244</strain>
    </source>
</reference>
<accession>A0A162EP49</accession>
<dbReference type="RefSeq" id="WP_061947927.1">
    <property type="nucleotide sequence ID" value="NZ_LTAO01000007.1"/>
</dbReference>
<gene>
    <name evidence="2" type="ORF">AZF04_16880</name>
</gene>